<feature type="transmembrane region" description="Helical" evidence="6">
    <location>
        <begin position="363"/>
        <end position="381"/>
    </location>
</feature>
<dbReference type="AlphaFoldDB" id="A0A8J6B777"/>
<evidence type="ECO:0000256" key="4">
    <source>
        <dbReference type="ARBA" id="ARBA00022989"/>
    </source>
</evidence>
<name>A0A8J6B777_9EUKA</name>
<gene>
    <name evidence="9" type="ORF">J8273_6182</name>
</gene>
<dbReference type="OrthoDB" id="78296at2759"/>
<dbReference type="SUPFAM" id="SSF160240">
    <property type="entry name" value="Cation efflux protein cytoplasmic domain-like"/>
    <property type="match status" value="1"/>
</dbReference>
<feature type="transmembrane region" description="Helical" evidence="6">
    <location>
        <begin position="258"/>
        <end position="278"/>
    </location>
</feature>
<evidence type="ECO:0000313" key="9">
    <source>
        <dbReference type="EMBL" id="KAG9391422.1"/>
    </source>
</evidence>
<dbReference type="PANTHER" id="PTHR43840:SF13">
    <property type="entry name" value="CATION EFFLUX PROTEIN CYTOPLASMIC DOMAIN-CONTAINING PROTEIN"/>
    <property type="match status" value="1"/>
</dbReference>
<dbReference type="SUPFAM" id="SSF161111">
    <property type="entry name" value="Cation efflux protein transmembrane domain-like"/>
    <property type="match status" value="1"/>
</dbReference>
<comment type="caution">
    <text evidence="9">The sequence shown here is derived from an EMBL/GenBank/DDBJ whole genome shotgun (WGS) entry which is preliminary data.</text>
</comment>
<evidence type="ECO:0000256" key="5">
    <source>
        <dbReference type="ARBA" id="ARBA00023136"/>
    </source>
</evidence>
<evidence type="ECO:0000256" key="1">
    <source>
        <dbReference type="ARBA" id="ARBA00004141"/>
    </source>
</evidence>
<evidence type="ECO:0000256" key="2">
    <source>
        <dbReference type="ARBA" id="ARBA00022448"/>
    </source>
</evidence>
<dbReference type="InterPro" id="IPR058533">
    <property type="entry name" value="Cation_efflux_TM"/>
</dbReference>
<evidence type="ECO:0000256" key="3">
    <source>
        <dbReference type="ARBA" id="ARBA00022692"/>
    </source>
</evidence>
<dbReference type="InterPro" id="IPR027470">
    <property type="entry name" value="Cation_efflux_CTD"/>
</dbReference>
<feature type="transmembrane region" description="Helical" evidence="6">
    <location>
        <begin position="340"/>
        <end position="357"/>
    </location>
</feature>
<dbReference type="Pfam" id="PF16916">
    <property type="entry name" value="ZT_dimer"/>
    <property type="match status" value="1"/>
</dbReference>
<feature type="domain" description="Cation efflux protein cytoplasmic" evidence="8">
    <location>
        <begin position="407"/>
        <end position="468"/>
    </location>
</feature>
<feature type="transmembrane region" description="Helical" evidence="6">
    <location>
        <begin position="219"/>
        <end position="238"/>
    </location>
</feature>
<protein>
    <submittedName>
        <fullName evidence="9">Cation efflux protein</fullName>
    </submittedName>
</protein>
<keyword evidence="2" id="KW-0813">Transport</keyword>
<dbReference type="GO" id="GO:0016020">
    <property type="term" value="C:membrane"/>
    <property type="evidence" value="ECO:0007669"/>
    <property type="project" value="UniProtKB-SubCell"/>
</dbReference>
<comment type="subcellular location">
    <subcellularLocation>
        <location evidence="1">Membrane</location>
        <topology evidence="1">Multi-pass membrane protein</topology>
    </subcellularLocation>
</comment>
<keyword evidence="4 6" id="KW-1133">Transmembrane helix</keyword>
<evidence type="ECO:0000256" key="6">
    <source>
        <dbReference type="SAM" id="Phobius"/>
    </source>
</evidence>
<dbReference type="Proteomes" id="UP000717585">
    <property type="component" value="Unassembled WGS sequence"/>
</dbReference>
<evidence type="ECO:0000259" key="8">
    <source>
        <dbReference type="Pfam" id="PF16916"/>
    </source>
</evidence>
<keyword evidence="3 6" id="KW-0812">Transmembrane</keyword>
<evidence type="ECO:0000313" key="10">
    <source>
        <dbReference type="Proteomes" id="UP000717585"/>
    </source>
</evidence>
<organism evidence="9 10">
    <name type="scientific">Carpediemonas membranifera</name>
    <dbReference type="NCBI Taxonomy" id="201153"/>
    <lineage>
        <taxon>Eukaryota</taxon>
        <taxon>Metamonada</taxon>
        <taxon>Carpediemonas-like organisms</taxon>
        <taxon>Carpediemonas</taxon>
    </lineage>
</organism>
<dbReference type="Pfam" id="PF01545">
    <property type="entry name" value="Cation_efflux"/>
    <property type="match status" value="1"/>
</dbReference>
<feature type="domain" description="Cation efflux protein transmembrane" evidence="7">
    <location>
        <begin position="193"/>
        <end position="383"/>
    </location>
</feature>
<dbReference type="GO" id="GO:0008324">
    <property type="term" value="F:monoatomic cation transmembrane transporter activity"/>
    <property type="evidence" value="ECO:0007669"/>
    <property type="project" value="InterPro"/>
</dbReference>
<evidence type="ECO:0000259" key="7">
    <source>
        <dbReference type="Pfam" id="PF01545"/>
    </source>
</evidence>
<dbReference type="Gene3D" id="3.30.70.1350">
    <property type="entry name" value="Cation efflux protein, cytoplasmic domain"/>
    <property type="match status" value="1"/>
</dbReference>
<keyword evidence="10" id="KW-1185">Reference proteome</keyword>
<sequence length="487" mass="54273">MENRTAPQSRKMSSDLVEFVRIPGCGSCDSKTAPVSRKGSGDLSEFVRRPGYGGSMADMSDVITPEDSDGHGRDDEEYFTAASTVSMSEECDDMDCLCHSIPLSHEVHEEYKRLKSSKLAIGGLGAHHGSWLWRIVDLMRRYRLKKYYRVQNEQIEAFLEAYAVIQAANHDKPLEDLPLFPSEPSSLLGTLAVTLSFIANVILVVVKIIAVYLSGSMAVYASMLDSILDVVSGFVLSLTTVFAKRGNRLKYPMGRSRWVSVGIIMFATIMASFSLTLIRDNIVVLTVDREQFKADLDFELPPIFIMLGTIATKLFLAVFCRFVGRTDSARAYAQDHINDVFTNACGLVLGLLGYHLFWAIDPLGSTVMASVIIIIWVSNAYQQIINLVGKSGPDMLNSKLTFLAMHHDPRILRVDFVETFHFGDNYIVEIHIVLDPATKLSESHDVEESLKWTLETMPNIDRAFVHVDFDGGPQPINEHKVLVHGGR</sequence>
<proteinExistence type="predicted"/>
<dbReference type="InterPro" id="IPR027469">
    <property type="entry name" value="Cation_efflux_TMD_sf"/>
</dbReference>
<reference evidence="9" key="1">
    <citation type="submission" date="2021-05" db="EMBL/GenBank/DDBJ databases">
        <title>A free-living protist that lacks canonical eukaryotic 1 DNA replication and segregation systems.</title>
        <authorList>
            <person name="Salas-Leiva D.E."/>
            <person name="Tromer E.C."/>
            <person name="Curtis B.A."/>
            <person name="Jerlstrom-Hultqvist J."/>
            <person name="Kolisko M."/>
            <person name="Yi Z."/>
            <person name="Salas-Leiva J.S."/>
            <person name="Gallot-Lavallee L."/>
            <person name="Kops G.J.P.L."/>
            <person name="Archibald J.M."/>
            <person name="Simpson A.G.B."/>
            <person name="Roger A.J."/>
        </authorList>
    </citation>
    <scope>NUCLEOTIDE SEQUENCE</scope>
    <source>
        <strain evidence="9">BICM</strain>
    </source>
</reference>
<dbReference type="InterPro" id="IPR036837">
    <property type="entry name" value="Cation_efflux_CTD_sf"/>
</dbReference>
<accession>A0A8J6B777</accession>
<dbReference type="PANTHER" id="PTHR43840">
    <property type="entry name" value="MITOCHONDRIAL METAL TRANSPORTER 1-RELATED"/>
    <property type="match status" value="1"/>
</dbReference>
<feature type="transmembrane region" description="Helical" evidence="6">
    <location>
        <begin position="187"/>
        <end position="213"/>
    </location>
</feature>
<dbReference type="EMBL" id="JAHDYR010000053">
    <property type="protein sequence ID" value="KAG9391422.1"/>
    <property type="molecule type" value="Genomic_DNA"/>
</dbReference>
<keyword evidence="5 6" id="KW-0472">Membrane</keyword>
<dbReference type="InterPro" id="IPR050291">
    <property type="entry name" value="CDF_Transporter"/>
</dbReference>
<feature type="transmembrane region" description="Helical" evidence="6">
    <location>
        <begin position="298"/>
        <end position="319"/>
    </location>
</feature>
<dbReference type="Gene3D" id="1.20.1510.10">
    <property type="entry name" value="Cation efflux protein transmembrane domain"/>
    <property type="match status" value="1"/>
</dbReference>